<protein>
    <submittedName>
        <fullName evidence="1">Uncharacterized protein</fullName>
    </submittedName>
</protein>
<gene>
    <name evidence="1" type="ORF">M378DRAFT_166503</name>
</gene>
<dbReference type="AlphaFoldDB" id="A0A0C2WY19"/>
<sequence>MEETVDRNCVVVRVTPRSSMNLVPYLSASPLSTFLFLGADPDHFLRNGMGLVARTPKSIGPCPTFL</sequence>
<proteinExistence type="predicted"/>
<reference evidence="1 2" key="1">
    <citation type="submission" date="2014-04" db="EMBL/GenBank/DDBJ databases">
        <title>Evolutionary Origins and Diversification of the Mycorrhizal Mutualists.</title>
        <authorList>
            <consortium name="DOE Joint Genome Institute"/>
            <consortium name="Mycorrhizal Genomics Consortium"/>
            <person name="Kohler A."/>
            <person name="Kuo A."/>
            <person name="Nagy L.G."/>
            <person name="Floudas D."/>
            <person name="Copeland A."/>
            <person name="Barry K.W."/>
            <person name="Cichocki N."/>
            <person name="Veneault-Fourrey C."/>
            <person name="LaButti K."/>
            <person name="Lindquist E.A."/>
            <person name="Lipzen A."/>
            <person name="Lundell T."/>
            <person name="Morin E."/>
            <person name="Murat C."/>
            <person name="Riley R."/>
            <person name="Ohm R."/>
            <person name="Sun H."/>
            <person name="Tunlid A."/>
            <person name="Henrissat B."/>
            <person name="Grigoriev I.V."/>
            <person name="Hibbett D.S."/>
            <person name="Martin F."/>
        </authorList>
    </citation>
    <scope>NUCLEOTIDE SEQUENCE [LARGE SCALE GENOMIC DNA]</scope>
    <source>
        <strain evidence="1 2">Koide BX008</strain>
    </source>
</reference>
<dbReference type="HOGENOM" id="CLU_2830699_0_0_1"/>
<dbReference type="EMBL" id="KN818280">
    <property type="protein sequence ID" value="KIL61736.1"/>
    <property type="molecule type" value="Genomic_DNA"/>
</dbReference>
<name>A0A0C2WY19_AMAMK</name>
<evidence type="ECO:0000313" key="2">
    <source>
        <dbReference type="Proteomes" id="UP000054549"/>
    </source>
</evidence>
<dbReference type="InParanoid" id="A0A0C2WY19"/>
<organism evidence="1 2">
    <name type="scientific">Amanita muscaria (strain Koide BX008)</name>
    <dbReference type="NCBI Taxonomy" id="946122"/>
    <lineage>
        <taxon>Eukaryota</taxon>
        <taxon>Fungi</taxon>
        <taxon>Dikarya</taxon>
        <taxon>Basidiomycota</taxon>
        <taxon>Agaricomycotina</taxon>
        <taxon>Agaricomycetes</taxon>
        <taxon>Agaricomycetidae</taxon>
        <taxon>Agaricales</taxon>
        <taxon>Pluteineae</taxon>
        <taxon>Amanitaceae</taxon>
        <taxon>Amanita</taxon>
    </lineage>
</organism>
<dbReference type="Proteomes" id="UP000054549">
    <property type="component" value="Unassembled WGS sequence"/>
</dbReference>
<accession>A0A0C2WY19</accession>
<evidence type="ECO:0000313" key="1">
    <source>
        <dbReference type="EMBL" id="KIL61736.1"/>
    </source>
</evidence>
<keyword evidence="2" id="KW-1185">Reference proteome</keyword>